<evidence type="ECO:0000313" key="3">
    <source>
        <dbReference type="Proteomes" id="UP000315783"/>
    </source>
</evidence>
<dbReference type="AlphaFoldDB" id="A0A545UTF1"/>
<gene>
    <name evidence="2" type="ORF">IF1G_08658</name>
</gene>
<keyword evidence="3" id="KW-1185">Reference proteome</keyword>
<feature type="region of interest" description="Disordered" evidence="1">
    <location>
        <begin position="312"/>
        <end position="349"/>
    </location>
</feature>
<protein>
    <submittedName>
        <fullName evidence="2">Uncharacterized protein</fullName>
    </submittedName>
</protein>
<comment type="caution">
    <text evidence="2">The sequence shown here is derived from an EMBL/GenBank/DDBJ whole genome shotgun (WGS) entry which is preliminary data.</text>
</comment>
<dbReference type="EMBL" id="SPUK01000014">
    <property type="protein sequence ID" value="TQV92734.1"/>
    <property type="molecule type" value="Genomic_DNA"/>
</dbReference>
<name>A0A545UTF1_9HYPO</name>
<accession>A0A545UTF1</accession>
<evidence type="ECO:0000256" key="1">
    <source>
        <dbReference type="SAM" id="MobiDB-lite"/>
    </source>
</evidence>
<evidence type="ECO:0000313" key="2">
    <source>
        <dbReference type="EMBL" id="TQV92734.1"/>
    </source>
</evidence>
<dbReference type="OrthoDB" id="4926491at2759"/>
<sequence length="349" mass="37766">MPLPLKARVAVRDLWESDGSDAQKALRSIQETVGWSVRCNPDFSVLWEGLQAAYEDAGQFVTVVAALVRIWCQELDNLLSDAANEEWAEKFLEVIGESGGKTITLLVNIGKPGVAGTTWNSSSSTFTLALPSTRVTFAPDHAAELRAGIFGAFEAEETPPAPEDWADLGDPKVASPARAGESSSVVVVPVAARSPAFLPTLNDVPRPDVLQLQPPYRLIVHDRGSYIEVQCSHSPTLELLAGYLEKWCRTIPGRSDRPPLINVRLNKSAFGLGVVYDAVTIAPYDSREPTLLPPVLVLNLVENILGYKLVQEPSSDSGRSAGHPPRPEAPALRNATARVDDFQSARSLL</sequence>
<proteinExistence type="predicted"/>
<organism evidence="2 3">
    <name type="scientific">Cordyceps javanica</name>
    <dbReference type="NCBI Taxonomy" id="43265"/>
    <lineage>
        <taxon>Eukaryota</taxon>
        <taxon>Fungi</taxon>
        <taxon>Dikarya</taxon>
        <taxon>Ascomycota</taxon>
        <taxon>Pezizomycotina</taxon>
        <taxon>Sordariomycetes</taxon>
        <taxon>Hypocreomycetidae</taxon>
        <taxon>Hypocreales</taxon>
        <taxon>Cordycipitaceae</taxon>
        <taxon>Cordyceps</taxon>
    </lineage>
</organism>
<dbReference type="Proteomes" id="UP000315783">
    <property type="component" value="Unassembled WGS sequence"/>
</dbReference>
<reference evidence="2 3" key="1">
    <citation type="journal article" date="2019" name="Appl. Microbiol. Biotechnol.">
        <title>Genome sequence of Isaria javanica and comparative genome analysis insights into family S53 peptidase evolution in fungal entomopathogens.</title>
        <authorList>
            <person name="Lin R."/>
            <person name="Zhang X."/>
            <person name="Xin B."/>
            <person name="Zou M."/>
            <person name="Gao Y."/>
            <person name="Qin F."/>
            <person name="Hu Q."/>
            <person name="Xie B."/>
            <person name="Cheng X."/>
        </authorList>
    </citation>
    <scope>NUCLEOTIDE SEQUENCE [LARGE SCALE GENOMIC DNA]</scope>
    <source>
        <strain evidence="2 3">IJ1G</strain>
    </source>
</reference>